<protein>
    <recommendedName>
        <fullName evidence="3">DUF3179 domain-containing protein</fullName>
    </recommendedName>
</protein>
<evidence type="ECO:0000313" key="2">
    <source>
        <dbReference type="Proteomes" id="UP001500784"/>
    </source>
</evidence>
<dbReference type="EMBL" id="BAAALV010000002">
    <property type="protein sequence ID" value="GAA1907303.1"/>
    <property type="molecule type" value="Genomic_DNA"/>
</dbReference>
<dbReference type="RefSeq" id="WP_152225260.1">
    <property type="nucleotide sequence ID" value="NZ_BAAALV010000002.1"/>
</dbReference>
<proteinExistence type="predicted"/>
<organism evidence="1 2">
    <name type="scientific">Arthrobacter gandavensis</name>
    <dbReference type="NCBI Taxonomy" id="169960"/>
    <lineage>
        <taxon>Bacteria</taxon>
        <taxon>Bacillati</taxon>
        <taxon>Actinomycetota</taxon>
        <taxon>Actinomycetes</taxon>
        <taxon>Micrococcales</taxon>
        <taxon>Micrococcaceae</taxon>
        <taxon>Arthrobacter</taxon>
    </lineage>
</organism>
<evidence type="ECO:0000313" key="1">
    <source>
        <dbReference type="EMBL" id="GAA1907303.1"/>
    </source>
</evidence>
<gene>
    <name evidence="1" type="ORF">GCM10009688_09120</name>
</gene>
<keyword evidence="2" id="KW-1185">Reference proteome</keyword>
<dbReference type="Proteomes" id="UP001500784">
    <property type="component" value="Unassembled WGS sequence"/>
</dbReference>
<comment type="caution">
    <text evidence="1">The sequence shown here is derived from an EMBL/GenBank/DDBJ whole genome shotgun (WGS) entry which is preliminary data.</text>
</comment>
<accession>A0ABP5A9X1</accession>
<name>A0ABP5A9X1_9MICC</name>
<reference evidence="2" key="1">
    <citation type="journal article" date="2019" name="Int. J. Syst. Evol. Microbiol.">
        <title>The Global Catalogue of Microorganisms (GCM) 10K type strain sequencing project: providing services to taxonomists for standard genome sequencing and annotation.</title>
        <authorList>
            <consortium name="The Broad Institute Genomics Platform"/>
            <consortium name="The Broad Institute Genome Sequencing Center for Infectious Disease"/>
            <person name="Wu L."/>
            <person name="Ma J."/>
        </authorList>
    </citation>
    <scope>NUCLEOTIDE SEQUENCE [LARGE SCALE GENOMIC DNA]</scope>
    <source>
        <strain evidence="2">JCM 13316</strain>
    </source>
</reference>
<evidence type="ECO:0008006" key="3">
    <source>
        <dbReference type="Google" id="ProtNLM"/>
    </source>
</evidence>
<sequence>MNEEHSFVPGVSRWRADGTRLTASFGMWRGREYELRGVRPSQEGELVLVSRSDDAPGPEWKTIRRHPNNFAATPVEHVLGVPVAEVSGIVRVTATGDLGRNRKVEILAEDAEGRLAVIQSNHWDESDQRRVIAYWDFSPIYASEPLSHQSVFGWIPADRVSGIQSETEHF</sequence>